<dbReference type="PANTHER" id="PTHR22901:SF0">
    <property type="entry name" value="SIALATE O-ACETYLESTERASE"/>
    <property type="match status" value="1"/>
</dbReference>
<dbReference type="GO" id="GO:0005975">
    <property type="term" value="P:carbohydrate metabolic process"/>
    <property type="evidence" value="ECO:0007669"/>
    <property type="project" value="TreeGrafter"/>
</dbReference>
<protein>
    <submittedName>
        <fullName evidence="3">Sialate O-acetylesterase</fullName>
    </submittedName>
</protein>
<keyword evidence="4" id="KW-1185">Reference proteome</keyword>
<organism evidence="3 4">
    <name type="scientific">Treponema bryantii</name>
    <dbReference type="NCBI Taxonomy" id="163"/>
    <lineage>
        <taxon>Bacteria</taxon>
        <taxon>Pseudomonadati</taxon>
        <taxon>Spirochaetota</taxon>
        <taxon>Spirochaetia</taxon>
        <taxon>Spirochaetales</taxon>
        <taxon>Treponemataceae</taxon>
        <taxon>Treponema</taxon>
    </lineage>
</organism>
<dbReference type="Proteomes" id="UP000182737">
    <property type="component" value="Unassembled WGS sequence"/>
</dbReference>
<dbReference type="SUPFAM" id="SSF52266">
    <property type="entry name" value="SGNH hydrolase"/>
    <property type="match status" value="1"/>
</dbReference>
<dbReference type="InterPro" id="IPR039329">
    <property type="entry name" value="SIAE"/>
</dbReference>
<sequence length="568" mass="63907">MADFKKNDFSVADFSLAAVFSDHMVLQRNKYVAVFGNAKDGIVIKVSLCNEKGTVIAENSTLSENGRWLVELEPQSAQTGCSLCVTDGKEKICFSDIAIGEVWLAGGQSNMEFELQNCTEGPDELKDDKAGKNVRFYYTNKIGWMDEKFFEAERNTCWQTWESPSRGAWSAVGYFFAKKLAEDLDCVVGVIGCNWGGTSASAWMSREYLEADRDLNTYLSDYENAVSGKSIEQQCKEYDDYEIENAKWQEGFSKLWEKDHEITWEAAEKILGKNPWPGPASCKNPYRPTGLYDCMLARIMPYTLKGVIWYQGESDDHKPRSYAKLFTSMIENWRCDFKDADLPFVFVQLPVHRYQADPDYKHWCIVREQQAKVHASVKNTWLTGCFDLGQFSDIHPRAKKVLAERMEKNALANVYKIIPSVDAGAPQLEGCHALYSETDGGRLVLTFSNAPTGFEVRADEVRLEEYKKMEANQDITVAEDFTGFEIAGSDGVWYPAKFAFGGTDGKQNTIVLCSEKVSRPLAARYGWYNYGPVTIYGKNGLPLCPFQTGSIKAEGGDGHAKIQQIMTV</sequence>
<feature type="domain" description="Sialate O-acetylesterase" evidence="2">
    <location>
        <begin position="289"/>
        <end position="389"/>
    </location>
</feature>
<evidence type="ECO:0000313" key="4">
    <source>
        <dbReference type="Proteomes" id="UP000182737"/>
    </source>
</evidence>
<evidence type="ECO:0000259" key="2">
    <source>
        <dbReference type="Pfam" id="PF03629"/>
    </source>
</evidence>
<gene>
    <name evidence="3" type="ORF">SAMN04487775_10936</name>
</gene>
<dbReference type="EMBL" id="FORI01000009">
    <property type="protein sequence ID" value="SFI96328.1"/>
    <property type="molecule type" value="Genomic_DNA"/>
</dbReference>
<name>A0A1I3MH39_9SPIR</name>
<dbReference type="InterPro" id="IPR005181">
    <property type="entry name" value="SASA"/>
</dbReference>
<dbReference type="InterPro" id="IPR036514">
    <property type="entry name" value="SGNH_hydro_sf"/>
</dbReference>
<dbReference type="RefSeq" id="WP_074932917.1">
    <property type="nucleotide sequence ID" value="NZ_FORI01000009.1"/>
</dbReference>
<reference evidence="4" key="1">
    <citation type="submission" date="2016-10" db="EMBL/GenBank/DDBJ databases">
        <authorList>
            <person name="Varghese N."/>
            <person name="Submissions S."/>
        </authorList>
    </citation>
    <scope>NUCLEOTIDE SEQUENCE [LARGE SCALE GENOMIC DNA]</scope>
    <source>
        <strain evidence="4">XBD1002</strain>
    </source>
</reference>
<proteinExistence type="predicted"/>
<dbReference type="OrthoDB" id="9795554at2"/>
<evidence type="ECO:0000313" key="3">
    <source>
        <dbReference type="EMBL" id="SFI96328.1"/>
    </source>
</evidence>
<dbReference type="PANTHER" id="PTHR22901">
    <property type="entry name" value="SIALATE O-ACETYLESTERASE"/>
    <property type="match status" value="1"/>
</dbReference>
<dbReference type="Gene3D" id="3.40.50.1110">
    <property type="entry name" value="SGNH hydrolase"/>
    <property type="match status" value="1"/>
</dbReference>
<dbReference type="Pfam" id="PF03629">
    <property type="entry name" value="SASA"/>
    <property type="match status" value="1"/>
</dbReference>
<evidence type="ECO:0000256" key="1">
    <source>
        <dbReference type="ARBA" id="ARBA00022801"/>
    </source>
</evidence>
<keyword evidence="1" id="KW-0378">Hydrolase</keyword>
<dbReference type="GO" id="GO:0001681">
    <property type="term" value="F:sialate O-acetylesterase activity"/>
    <property type="evidence" value="ECO:0007669"/>
    <property type="project" value="InterPro"/>
</dbReference>
<accession>A0A1I3MH39</accession>
<dbReference type="AlphaFoldDB" id="A0A1I3MH39"/>